<evidence type="ECO:0000256" key="4">
    <source>
        <dbReference type="SAM" id="MobiDB-lite"/>
    </source>
</evidence>
<dbReference type="HOGENOM" id="CLU_000445_107_16_7"/>
<dbReference type="EMBL" id="CP002930">
    <property type="protein sequence ID" value="AFY01530.1"/>
    <property type="molecule type" value="Genomic_DNA"/>
</dbReference>
<sequence>MDSLGSMLTGAYTEVVPNMDALGQLGMQRARIGYFIWAALANDEDQKSREGFIKRARSAFDEFKKFEEVYASTKFTEDEAKNWAKPKSIQDSFYKLTEQMIYLLDQNNAVANKQVHTAMNGGEWHVMAIAYQDAIAANMKLYREISAANDKVQQDERKFQTQLLMLISALCATLVFGILMWIAYRVSNTVSSIATGLSEAGTQVSGAITQLTAAGQTLSQSSTEAAASLEETVASLEEMSSMVKMNSDNAKQAASLSQSSKDSAEQGQNEITLLISSMNDISHSSKKIEEIISVIDDIAFQTNLLALNAAVEAARAGEQGKGFAVVAEAVRALAQRSAVAAKDINVLIKDSVEKVDRGSQIADRSGEVLQTIVTSVKKVADLNNEIAAASSEQTTGIQQISKAMNQLDQGSQANAASSEEIAASSEEISAQAQQMQSMVVSLNEVIQGSGQHEPAPAAAVPVRPSADKKVIPFAKKTTRPASPTPRVEKKSQSNSVIPFDDDEPRGKVGTTDGF</sequence>
<accession>K7YXU3</accession>
<dbReference type="AlphaFoldDB" id="K7YXU3"/>
<keyword evidence="5" id="KW-0472">Membrane</keyword>
<dbReference type="Pfam" id="PF00015">
    <property type="entry name" value="MCPsignal"/>
    <property type="match status" value="1"/>
</dbReference>
<reference evidence="7 8" key="1">
    <citation type="journal article" date="2012" name="BMC Genomics">
        <title>Genome analysis of a simultaneously predatory and prey-independent, novel Bdellovibrio bacteriovorus from the River Tiber, supports in silico predictions of both ancient and recent lateral gene transfer from diverse bacteria.</title>
        <authorList>
            <person name="Hobley L."/>
            <person name="Lerner T.R."/>
            <person name="Williams L.E."/>
            <person name="Lambert C."/>
            <person name="Till R."/>
            <person name="Milner D.S."/>
            <person name="Basford S.M."/>
            <person name="Capeness M.J."/>
            <person name="Fenton A.K."/>
            <person name="Atterbury R.J."/>
            <person name="Harris M.A."/>
            <person name="Sockett R.E."/>
        </authorList>
    </citation>
    <scope>NUCLEOTIDE SEQUENCE [LARGE SCALE GENOMIC DNA]</scope>
    <source>
        <strain evidence="7 8">Tiberius</strain>
    </source>
</reference>
<dbReference type="InterPro" id="IPR051310">
    <property type="entry name" value="MCP_chemotaxis"/>
</dbReference>
<dbReference type="PANTHER" id="PTHR43531">
    <property type="entry name" value="PROTEIN ICFG"/>
    <property type="match status" value="1"/>
</dbReference>
<dbReference type="GO" id="GO:0006935">
    <property type="term" value="P:chemotaxis"/>
    <property type="evidence" value="ECO:0007669"/>
    <property type="project" value="InterPro"/>
</dbReference>
<dbReference type="Proteomes" id="UP000010074">
    <property type="component" value="Chromosome"/>
</dbReference>
<dbReference type="CDD" id="cd11386">
    <property type="entry name" value="MCP_signal"/>
    <property type="match status" value="1"/>
</dbReference>
<dbReference type="PROSITE" id="PS50111">
    <property type="entry name" value="CHEMOTAXIS_TRANSDUC_2"/>
    <property type="match status" value="1"/>
</dbReference>
<dbReference type="GO" id="GO:0005886">
    <property type="term" value="C:plasma membrane"/>
    <property type="evidence" value="ECO:0007669"/>
    <property type="project" value="TreeGrafter"/>
</dbReference>
<evidence type="ECO:0000313" key="7">
    <source>
        <dbReference type="EMBL" id="AFY01530.1"/>
    </source>
</evidence>
<name>K7YXU3_BDEBC</name>
<evidence type="ECO:0000313" key="8">
    <source>
        <dbReference type="Proteomes" id="UP000010074"/>
    </source>
</evidence>
<evidence type="ECO:0000256" key="3">
    <source>
        <dbReference type="PROSITE-ProRule" id="PRU00284"/>
    </source>
</evidence>
<keyword evidence="5" id="KW-0812">Transmembrane</keyword>
<dbReference type="PRINTS" id="PR00260">
    <property type="entry name" value="CHEMTRNSDUCR"/>
</dbReference>
<dbReference type="STRING" id="1069642.Bdt_1841"/>
<feature type="compositionally biased region" description="Low complexity" evidence="4">
    <location>
        <begin position="411"/>
        <end position="429"/>
    </location>
</feature>
<evidence type="ECO:0000256" key="1">
    <source>
        <dbReference type="ARBA" id="ARBA00022481"/>
    </source>
</evidence>
<dbReference type="SMART" id="SM00283">
    <property type="entry name" value="MA"/>
    <property type="match status" value="1"/>
</dbReference>
<feature type="domain" description="Methyl-accepting transducer" evidence="6">
    <location>
        <begin position="200"/>
        <end position="429"/>
    </location>
</feature>
<dbReference type="KEGG" id="bbat:Bdt_1841"/>
<feature type="transmembrane region" description="Helical" evidence="5">
    <location>
        <begin position="163"/>
        <end position="184"/>
    </location>
</feature>
<evidence type="ECO:0000259" key="6">
    <source>
        <dbReference type="PROSITE" id="PS50111"/>
    </source>
</evidence>
<gene>
    <name evidence="7" type="primary">mcp</name>
    <name evidence="7" type="ORF">Bdt_1841</name>
</gene>
<keyword evidence="5" id="KW-1133">Transmembrane helix</keyword>
<proteinExistence type="inferred from homology"/>
<protein>
    <submittedName>
        <fullName evidence="7">Putative methyl accepting chemotaxis protein</fullName>
    </submittedName>
</protein>
<dbReference type="PANTHER" id="PTHR43531:SF14">
    <property type="entry name" value="METHYL-ACCEPTING CHEMOTAXIS PROTEIN I-RELATED"/>
    <property type="match status" value="1"/>
</dbReference>
<organism evidence="7 8">
    <name type="scientific">Bdellovibrio bacteriovorus str. Tiberius</name>
    <dbReference type="NCBI Taxonomy" id="1069642"/>
    <lineage>
        <taxon>Bacteria</taxon>
        <taxon>Pseudomonadati</taxon>
        <taxon>Bdellovibrionota</taxon>
        <taxon>Bdellovibrionia</taxon>
        <taxon>Bdellovibrionales</taxon>
        <taxon>Pseudobdellovibrionaceae</taxon>
        <taxon>Bdellovibrio</taxon>
    </lineage>
</organism>
<dbReference type="GO" id="GO:0004888">
    <property type="term" value="F:transmembrane signaling receptor activity"/>
    <property type="evidence" value="ECO:0007669"/>
    <property type="project" value="InterPro"/>
</dbReference>
<feature type="region of interest" description="Disordered" evidence="4">
    <location>
        <begin position="408"/>
        <end position="429"/>
    </location>
</feature>
<dbReference type="Gene3D" id="1.10.287.950">
    <property type="entry name" value="Methyl-accepting chemotaxis protein"/>
    <property type="match status" value="1"/>
</dbReference>
<feature type="compositionally biased region" description="Low complexity" evidence="4">
    <location>
        <begin position="454"/>
        <end position="464"/>
    </location>
</feature>
<dbReference type="PATRIC" id="fig|1069642.3.peg.1816"/>
<keyword evidence="3" id="KW-0807">Transducer</keyword>
<dbReference type="SUPFAM" id="SSF58104">
    <property type="entry name" value="Methyl-accepting chemotaxis protein (MCP) signaling domain"/>
    <property type="match status" value="1"/>
</dbReference>
<feature type="region of interest" description="Disordered" evidence="4">
    <location>
        <begin position="450"/>
        <end position="514"/>
    </location>
</feature>
<dbReference type="InterPro" id="IPR004090">
    <property type="entry name" value="Chemotax_Me-accpt_rcpt"/>
</dbReference>
<evidence type="ECO:0000256" key="2">
    <source>
        <dbReference type="ARBA" id="ARBA00029447"/>
    </source>
</evidence>
<keyword evidence="1" id="KW-0488">Methylation</keyword>
<dbReference type="InterPro" id="IPR004089">
    <property type="entry name" value="MCPsignal_dom"/>
</dbReference>
<evidence type="ECO:0000256" key="5">
    <source>
        <dbReference type="SAM" id="Phobius"/>
    </source>
</evidence>
<dbReference type="GO" id="GO:0007165">
    <property type="term" value="P:signal transduction"/>
    <property type="evidence" value="ECO:0007669"/>
    <property type="project" value="UniProtKB-KW"/>
</dbReference>
<comment type="similarity">
    <text evidence="2">Belongs to the methyl-accepting chemotaxis (MCP) protein family.</text>
</comment>